<evidence type="ECO:0000313" key="1">
    <source>
        <dbReference type="EMBL" id="MCS5732482.1"/>
    </source>
</evidence>
<protein>
    <submittedName>
        <fullName evidence="1">Uncharacterized protein</fullName>
    </submittedName>
</protein>
<evidence type="ECO:0000313" key="2">
    <source>
        <dbReference type="Proteomes" id="UP001165586"/>
    </source>
</evidence>
<accession>A0ABT2GX01</accession>
<organism evidence="1 2">
    <name type="scientific">Herbiconiux daphne</name>
    <dbReference type="NCBI Taxonomy" id="2970914"/>
    <lineage>
        <taxon>Bacteria</taxon>
        <taxon>Bacillati</taxon>
        <taxon>Actinomycetota</taxon>
        <taxon>Actinomycetes</taxon>
        <taxon>Micrococcales</taxon>
        <taxon>Microbacteriaceae</taxon>
        <taxon>Herbiconiux</taxon>
    </lineage>
</organism>
<dbReference type="EMBL" id="JANLCJ010000001">
    <property type="protein sequence ID" value="MCS5732482.1"/>
    <property type="molecule type" value="Genomic_DNA"/>
</dbReference>
<dbReference type="Proteomes" id="UP001165586">
    <property type="component" value="Unassembled WGS sequence"/>
</dbReference>
<dbReference type="RefSeq" id="WP_259537107.1">
    <property type="nucleotide sequence ID" value="NZ_JANLCJ010000001.1"/>
</dbReference>
<keyword evidence="2" id="KW-1185">Reference proteome</keyword>
<sequence length="80" mass="8773">MKTHPGRVEVVAVPSAGWRLRDRSRRISDPSGLLGFVEADEKGRFHTVWLCPSLATEDFTSLDEAIRAATDHCAARTGHG</sequence>
<gene>
    <name evidence="1" type="ORF">N1032_01820</name>
</gene>
<comment type="caution">
    <text evidence="1">The sequence shown here is derived from an EMBL/GenBank/DDBJ whole genome shotgun (WGS) entry which is preliminary data.</text>
</comment>
<proteinExistence type="predicted"/>
<reference evidence="1" key="1">
    <citation type="submission" date="2022-08" db="EMBL/GenBank/DDBJ databases">
        <authorList>
            <person name="Deng Y."/>
            <person name="Han X.-F."/>
            <person name="Zhang Y.-Q."/>
        </authorList>
    </citation>
    <scope>NUCLEOTIDE SEQUENCE</scope>
    <source>
        <strain evidence="1">CPCC 203386</strain>
    </source>
</reference>
<name>A0ABT2GX01_9MICO</name>